<accession>A0A8S1SPK9</accession>
<feature type="transmembrane region" description="Helical" evidence="2">
    <location>
        <begin position="425"/>
        <end position="444"/>
    </location>
</feature>
<evidence type="ECO:0000313" key="3">
    <source>
        <dbReference type="EMBL" id="CAD8142463.1"/>
    </source>
</evidence>
<sequence>MSNRNQKSKSPQVQQPKIIDKDLMKYLIFQKIVKPQVPSELIMKTQPDEDSEVEDFKLEIEMKYKNCKINHTFKFPKENYESSSDTSLQSLKDVSTYNLNCDNLDRLTDATQPHFMKALNERLMKLTDLIVDESQTKTKQFNYAPNLKSSRIQKLRGTNISNTSITKPTELSVNAASQSQGRESVITKPPSNLGFRATPTLSSEKKNKSKQIQQILKITQQKYINNQNVGGTFYKKTPQVNNNYININSNINNSIVVNGKKNFQDIRIKTEQDEPEISNTEFQTKNERVYNQEQKIGYIYWLQESYFGQPIPGKLQSPCQELKQELQGLIFNIIIIYFIRFSRLPMILNDISRDDEQQSFISITDKDQTLQTQTNLKQQIKMLPPIYLSISLIVLSAAILSQFQYARAQTFPLFLELPFQKNQLFTIGNALISLIGIIIYYLVFQANQSKPIRKRYSTRQIPHKVFSFQIFLSGALSHLSFLAFALLPIEQKNQSNFLYTEDRILLTFSFIMNFLFTSYYMCYKQGSQTSKLRNQLQTFSLSQQIKAALFTVICFLFTAFISVNFISIFMGMPIAQGEPSLNDGLSASEDFIANMVSEIYSTLSYSLYLMNSFFIGMFYSDLQKINLIMSVDQEMMLNRNEKSK</sequence>
<feature type="compositionally biased region" description="Polar residues" evidence="1">
    <location>
        <begin position="173"/>
        <end position="182"/>
    </location>
</feature>
<feature type="transmembrane region" description="Helical" evidence="2">
    <location>
        <begin position="599"/>
        <end position="619"/>
    </location>
</feature>
<evidence type="ECO:0000256" key="2">
    <source>
        <dbReference type="SAM" id="Phobius"/>
    </source>
</evidence>
<dbReference type="AlphaFoldDB" id="A0A8S1SPK9"/>
<name>A0A8S1SPK9_9CILI</name>
<keyword evidence="4" id="KW-1185">Reference proteome</keyword>
<evidence type="ECO:0000256" key="1">
    <source>
        <dbReference type="SAM" id="MobiDB-lite"/>
    </source>
</evidence>
<evidence type="ECO:0008006" key="5">
    <source>
        <dbReference type="Google" id="ProtNLM"/>
    </source>
</evidence>
<feature type="transmembrane region" description="Helical" evidence="2">
    <location>
        <begin position="547"/>
        <end position="572"/>
    </location>
</feature>
<keyword evidence="2" id="KW-0472">Membrane</keyword>
<feature type="transmembrane region" description="Helical" evidence="2">
    <location>
        <begin position="386"/>
        <end position="405"/>
    </location>
</feature>
<feature type="transmembrane region" description="Helical" evidence="2">
    <location>
        <begin position="465"/>
        <end position="489"/>
    </location>
</feature>
<comment type="caution">
    <text evidence="3">The sequence shown here is derived from an EMBL/GenBank/DDBJ whole genome shotgun (WGS) entry which is preliminary data.</text>
</comment>
<feature type="region of interest" description="Disordered" evidence="1">
    <location>
        <begin position="173"/>
        <end position="208"/>
    </location>
</feature>
<proteinExistence type="predicted"/>
<dbReference type="Proteomes" id="UP000689195">
    <property type="component" value="Unassembled WGS sequence"/>
</dbReference>
<dbReference type="OrthoDB" id="314080at2759"/>
<organism evidence="3 4">
    <name type="scientific">Paramecium pentaurelia</name>
    <dbReference type="NCBI Taxonomy" id="43138"/>
    <lineage>
        <taxon>Eukaryota</taxon>
        <taxon>Sar</taxon>
        <taxon>Alveolata</taxon>
        <taxon>Ciliophora</taxon>
        <taxon>Intramacronucleata</taxon>
        <taxon>Oligohymenophorea</taxon>
        <taxon>Peniculida</taxon>
        <taxon>Parameciidae</taxon>
        <taxon>Paramecium</taxon>
    </lineage>
</organism>
<reference evidence="3" key="1">
    <citation type="submission" date="2021-01" db="EMBL/GenBank/DDBJ databases">
        <authorList>
            <consortium name="Genoscope - CEA"/>
            <person name="William W."/>
        </authorList>
    </citation>
    <scope>NUCLEOTIDE SEQUENCE</scope>
</reference>
<dbReference type="EMBL" id="CAJJDO010000011">
    <property type="protein sequence ID" value="CAD8142463.1"/>
    <property type="molecule type" value="Genomic_DNA"/>
</dbReference>
<keyword evidence="2" id="KW-1133">Transmembrane helix</keyword>
<protein>
    <recommendedName>
        <fullName evidence="5">Transmembrane protein</fullName>
    </recommendedName>
</protein>
<feature type="transmembrane region" description="Helical" evidence="2">
    <location>
        <begin position="504"/>
        <end position="523"/>
    </location>
</feature>
<keyword evidence="2" id="KW-0812">Transmembrane</keyword>
<evidence type="ECO:0000313" key="4">
    <source>
        <dbReference type="Proteomes" id="UP000689195"/>
    </source>
</evidence>
<gene>
    <name evidence="3" type="ORF">PPENT_87.1.T0110162</name>
</gene>